<dbReference type="GO" id="GO:0005886">
    <property type="term" value="C:plasma membrane"/>
    <property type="evidence" value="ECO:0007669"/>
    <property type="project" value="TreeGrafter"/>
</dbReference>
<gene>
    <name evidence="4" type="ORF">GE300_06055</name>
</gene>
<name>A0A6L5YZM7_9RHOB</name>
<evidence type="ECO:0000256" key="3">
    <source>
        <dbReference type="SAM" id="Phobius"/>
    </source>
</evidence>
<dbReference type="InterPro" id="IPR050445">
    <property type="entry name" value="Bact_polysacc_biosynth/exp"/>
</dbReference>
<organism evidence="4 5">
    <name type="scientific">Halovulum marinum</name>
    <dbReference type="NCBI Taxonomy" id="2662447"/>
    <lineage>
        <taxon>Bacteria</taxon>
        <taxon>Pseudomonadati</taxon>
        <taxon>Pseudomonadota</taxon>
        <taxon>Alphaproteobacteria</taxon>
        <taxon>Rhodobacterales</taxon>
        <taxon>Paracoccaceae</taxon>
        <taxon>Halovulum</taxon>
    </lineage>
</organism>
<keyword evidence="3" id="KW-0812">Transmembrane</keyword>
<dbReference type="PANTHER" id="PTHR32309">
    <property type="entry name" value="TYROSINE-PROTEIN KINASE"/>
    <property type="match status" value="1"/>
</dbReference>
<dbReference type="PANTHER" id="PTHR32309:SF13">
    <property type="entry name" value="FERRIC ENTEROBACTIN TRANSPORT PROTEIN FEPE"/>
    <property type="match status" value="1"/>
</dbReference>
<dbReference type="EMBL" id="WIND01000003">
    <property type="protein sequence ID" value="MSU89184.1"/>
    <property type="molecule type" value="Genomic_DNA"/>
</dbReference>
<evidence type="ECO:0000256" key="1">
    <source>
        <dbReference type="SAM" id="Coils"/>
    </source>
</evidence>
<keyword evidence="5" id="KW-1185">Reference proteome</keyword>
<feature type="region of interest" description="Disordered" evidence="2">
    <location>
        <begin position="1"/>
        <end position="36"/>
    </location>
</feature>
<dbReference type="GO" id="GO:0004713">
    <property type="term" value="F:protein tyrosine kinase activity"/>
    <property type="evidence" value="ECO:0007669"/>
    <property type="project" value="TreeGrafter"/>
</dbReference>
<feature type="coiled-coil region" evidence="1">
    <location>
        <begin position="344"/>
        <end position="443"/>
    </location>
</feature>
<feature type="transmembrane region" description="Helical" evidence="3">
    <location>
        <begin position="511"/>
        <end position="531"/>
    </location>
</feature>
<comment type="caution">
    <text evidence="4">The sequence shown here is derived from an EMBL/GenBank/DDBJ whole genome shotgun (WGS) entry which is preliminary data.</text>
</comment>
<feature type="transmembrane region" description="Helical" evidence="3">
    <location>
        <begin position="175"/>
        <end position="198"/>
    </location>
</feature>
<dbReference type="Proteomes" id="UP000474957">
    <property type="component" value="Unassembled WGS sequence"/>
</dbReference>
<keyword evidence="1" id="KW-0175">Coiled coil</keyword>
<keyword evidence="3" id="KW-0472">Membrane</keyword>
<reference evidence="4 5" key="1">
    <citation type="submission" date="2019-10" db="EMBL/GenBank/DDBJ databases">
        <title>Cognatihalovulum marinum gen. nov. sp. nov., a new member of the family Rhodobacteraceae isolated from deep seawater of the Northwest Indian Ocean.</title>
        <authorList>
            <person name="Ruan C."/>
            <person name="Wang J."/>
            <person name="Zheng X."/>
            <person name="Song L."/>
            <person name="Zhu Y."/>
            <person name="Huang Y."/>
            <person name="Lu Z."/>
            <person name="Du W."/>
            <person name="Huang L."/>
            <person name="Dai X."/>
        </authorList>
    </citation>
    <scope>NUCLEOTIDE SEQUENCE [LARGE SCALE GENOMIC DNA]</scope>
    <source>
        <strain evidence="4 5">2CG4</strain>
    </source>
</reference>
<evidence type="ECO:0000313" key="5">
    <source>
        <dbReference type="Proteomes" id="UP000474957"/>
    </source>
</evidence>
<sequence length="537" mass="59261">MADDGTPSDESAPRARDRAKKGKLQPTPGDLGAPIREYGKGAGRLDLDDPDALPPYVDPHGRTIMPRHKRQALRTAREMNLRPKGHNHAMHLLAARDIDFLEDEDSMLSLADKAGRGGQSDSLTVLQNPDTENLLAEDAGTAGRRQLAISDAQTRREAAVTTIQRDLVRRRRRRLFAMLLRLAVFVFIPTAVVAWYYFDIATPMFETESEFVIQTSDNAASAGGLGGLLAGTGFATSQDSIVVQGFLGSREAFLRLDRDHDYVSHFQDPAIDRLQRLPEDATLDEAYAYFQDKVTIGYDPTEGIVRMGVVAASPEASQTFSEALVGYAEERVDGLTQEARGDQLQTATENYLEAEAKMLEAEQRVLDLQQQRGVLSADVELQSQMSIINSLELELESKRLALAEMKDNARPNESRVSVQEREIERLAARIKELRGDLTQTNDSSVSLARISGELRIAESDLATRHTILQQAIASMETARLEASRQVRYLSMGVAPVAPVEPTFPRKIEGTILAFVLFAGIYILASLTVSILREQVSV</sequence>
<keyword evidence="3" id="KW-1133">Transmembrane helix</keyword>
<dbReference type="RefSeq" id="WP_154445672.1">
    <property type="nucleotide sequence ID" value="NZ_WIND01000003.1"/>
</dbReference>
<dbReference type="AlphaFoldDB" id="A0A6L5YZM7"/>
<accession>A0A6L5YZM7</accession>
<proteinExistence type="predicted"/>
<protein>
    <submittedName>
        <fullName evidence="4">Capsule biosynthesis protein</fullName>
    </submittedName>
</protein>
<evidence type="ECO:0000313" key="4">
    <source>
        <dbReference type="EMBL" id="MSU89184.1"/>
    </source>
</evidence>
<evidence type="ECO:0000256" key="2">
    <source>
        <dbReference type="SAM" id="MobiDB-lite"/>
    </source>
</evidence>